<protein>
    <submittedName>
        <fullName evidence="2">Arrestin_C domain-containing protein</fullName>
    </submittedName>
</protein>
<dbReference type="WBParaSite" id="ASIM_0000174901-mRNA-1">
    <property type="protein sequence ID" value="ASIM_0000174901-mRNA-1"/>
    <property type="gene ID" value="ASIM_0000174901"/>
</dbReference>
<proteinExistence type="predicted"/>
<evidence type="ECO:0000313" key="2">
    <source>
        <dbReference type="WBParaSite" id="ASIM_0000174901-mRNA-1"/>
    </source>
</evidence>
<reference evidence="2" key="1">
    <citation type="submission" date="2017-02" db="UniProtKB">
        <authorList>
            <consortium name="WormBaseParasite"/>
        </authorList>
    </citation>
    <scope>IDENTIFICATION</scope>
</reference>
<organism evidence="2">
    <name type="scientific">Anisakis simplex</name>
    <name type="common">Herring worm</name>
    <dbReference type="NCBI Taxonomy" id="6269"/>
    <lineage>
        <taxon>Eukaryota</taxon>
        <taxon>Metazoa</taxon>
        <taxon>Ecdysozoa</taxon>
        <taxon>Nematoda</taxon>
        <taxon>Chromadorea</taxon>
        <taxon>Rhabditida</taxon>
        <taxon>Spirurina</taxon>
        <taxon>Ascaridomorpha</taxon>
        <taxon>Ascaridoidea</taxon>
        <taxon>Anisakidae</taxon>
        <taxon>Anisakis</taxon>
        <taxon>Anisakis simplex complex</taxon>
    </lineage>
</organism>
<feature type="region of interest" description="Disordered" evidence="1">
    <location>
        <begin position="117"/>
        <end position="167"/>
    </location>
</feature>
<name>A0A0M3J2J1_ANISI</name>
<evidence type="ECO:0000256" key="1">
    <source>
        <dbReference type="SAM" id="MobiDB-lite"/>
    </source>
</evidence>
<dbReference type="AlphaFoldDB" id="A0A0M3J2J1"/>
<sequence>LSIVQLASCFATYPSPATRDCAFETSGVGLPIPKIPSGNTYKYAPEFYVPALVPDFEILGRLKVDHFLKLEIGFNRHQKSKHAICLIKIPILIGTSTAPERPPPPSDNDAWWTKVASDSAAGKSTDGGAEGESLESGYMPNAFSRLPPPPTYLESITGRSNVQDEDDAECPAYTPLYYGHNPAFTNGIEVPSYDDKKEN</sequence>
<accession>A0A0M3J2J1</accession>